<comment type="subcellular location">
    <subcellularLocation>
        <location evidence="1">Cell membrane</location>
    </subcellularLocation>
    <subcellularLocation>
        <location evidence="2">Secreted</location>
    </subcellularLocation>
</comment>
<dbReference type="Gene3D" id="1.20.5.420">
    <property type="entry name" value="Immunoglobulin FC, subunit C"/>
    <property type="match status" value="2"/>
</dbReference>
<dbReference type="RefSeq" id="WP_085237408.1">
    <property type="nucleotide sequence ID" value="NZ_CP020773.1"/>
</dbReference>
<evidence type="ECO:0000259" key="17">
    <source>
        <dbReference type="Pfam" id="PF11621"/>
    </source>
</evidence>
<dbReference type="GO" id="GO:0005886">
    <property type="term" value="C:plasma membrane"/>
    <property type="evidence" value="ECO:0007669"/>
    <property type="project" value="UniProtKB-SubCell"/>
</dbReference>
<keyword evidence="6" id="KW-0964">Secreted</keyword>
<evidence type="ECO:0000313" key="19">
    <source>
        <dbReference type="Proteomes" id="UP000242864"/>
    </source>
</evidence>
<feature type="compositionally biased region" description="Polar residues" evidence="14">
    <location>
        <begin position="79"/>
        <end position="89"/>
    </location>
</feature>
<feature type="domain" description="Protein A Ig-binding" evidence="16">
    <location>
        <begin position="52"/>
        <end position="93"/>
    </location>
</feature>
<evidence type="ECO:0000259" key="16">
    <source>
        <dbReference type="Pfam" id="PF02216"/>
    </source>
</evidence>
<evidence type="ECO:0000256" key="10">
    <source>
        <dbReference type="ARBA" id="ARBA00023026"/>
    </source>
</evidence>
<keyword evidence="11" id="KW-0472">Membrane</keyword>
<feature type="compositionally biased region" description="Basic and acidic residues" evidence="14">
    <location>
        <begin position="253"/>
        <end position="294"/>
    </location>
</feature>
<feature type="domain" description="Protein A Ig-binding" evidence="16">
    <location>
        <begin position="97"/>
        <end position="145"/>
    </location>
</feature>
<sequence length="478" mass="53651">MKNKYISSLLMGVATLSIATVVSNSQAEASEQTSTLAPTQPANFESVKVSPEQKAFYQVLHMDGISESQRDQYLKQLHENPSSAQNVYSESIKDASNPERRVAQQNAFYEILKNTNITDKQRDQYISRIKENPDASQNVFVESLHATTEQSRLTEIQNRKLMNAKEALQALQKEDTIQNRRTAQRAVNSLTPDNAPHFQKALDAINGPRDAKIKAEAETKRQIENLEDALKNIESPIKEEAPSAEVQPQAPKMDAKEEKPAVEHKETAPKTEEQKPEIKKEAEQAPKVEEKKEQAPQTPQAPQAQPEAKDTNQNIQKPSAPVVPSTDINASTSTWGDYWNAFKYPFEQGYEYIKGGVKSGYDYITETYKSLTEKYNNAKYYTNLYFKYKNTVDFGVLSILGEKGTLGSYISPLEIKPEDTVLYKGYANTRNFVTSGINTTKVLYTLYQNPEVVKTAITVADTASKVKNAIGSLFSFFK</sequence>
<evidence type="ECO:0000256" key="8">
    <source>
        <dbReference type="ARBA" id="ARBA00022729"/>
    </source>
</evidence>
<keyword evidence="5" id="KW-1003">Cell membrane</keyword>
<comment type="function">
    <text evidence="12">Plays a role in the inhibition of both the innate and adaptive immune responses. Possesses two N-terminal domains that bind the Fc region of IgG and two domains that form a tripartite complex with complement factors C3b and CFH. By recruiting CFH and C3b, the secreted form acts as a potent complement inhibitor of the alternative pathway-mediated lysis.</text>
</comment>
<feature type="region of interest" description="Disordered" evidence="14">
    <location>
        <begin position="79"/>
        <end position="98"/>
    </location>
</feature>
<name>A0AAC9RW55_9STAP</name>
<accession>A0AAC9RW55</accession>
<dbReference type="Gene3D" id="1.10.10.1270">
    <property type="entry name" value="Sbi, C3 binding domain IV"/>
    <property type="match status" value="1"/>
</dbReference>
<proteinExistence type="inferred from homology"/>
<evidence type="ECO:0000256" key="1">
    <source>
        <dbReference type="ARBA" id="ARBA00004236"/>
    </source>
</evidence>
<gene>
    <name evidence="18" type="ORF">B5P37_06165</name>
</gene>
<evidence type="ECO:0000256" key="7">
    <source>
        <dbReference type="ARBA" id="ARBA00022652"/>
    </source>
</evidence>
<protein>
    <recommendedName>
        <fullName evidence="4">Immunoglobulin-binding protein Sbi</fullName>
    </recommendedName>
</protein>
<keyword evidence="8 15" id="KW-0732">Signal</keyword>
<comment type="subunit">
    <text evidence="13">Interacts (via sbi-I and sbi-II domains) with the Fc region of mammalian immunoglobulin G (IgG) proteins. Interacts (via sbi-III and sbi-IV domains) with host complement C3. Interacts (via sbi-III and sbi-IV domains) with host CFH. Interacts (via sbi-IV domain) with beta-2-glycoprotein 1/APOH.</text>
</comment>
<feature type="region of interest" description="Disordered" evidence="14">
    <location>
        <begin position="235"/>
        <end position="328"/>
    </location>
</feature>
<dbReference type="GO" id="GO:0019864">
    <property type="term" value="F:IgG binding"/>
    <property type="evidence" value="ECO:0007669"/>
    <property type="project" value="UniProtKB-KW"/>
</dbReference>
<dbReference type="GO" id="GO:0005576">
    <property type="term" value="C:extracellular region"/>
    <property type="evidence" value="ECO:0007669"/>
    <property type="project" value="UniProtKB-SubCell"/>
</dbReference>
<dbReference type="InterPro" id="IPR009063">
    <property type="entry name" value="Ig/albumin-bd_sf"/>
</dbReference>
<feature type="signal peptide" evidence="15">
    <location>
        <begin position="1"/>
        <end position="19"/>
    </location>
</feature>
<evidence type="ECO:0000256" key="2">
    <source>
        <dbReference type="ARBA" id="ARBA00004613"/>
    </source>
</evidence>
<feature type="chain" id="PRO_5042097858" description="Immunoglobulin-binding protein Sbi" evidence="15">
    <location>
        <begin position="20"/>
        <end position="478"/>
    </location>
</feature>
<evidence type="ECO:0000313" key="18">
    <source>
        <dbReference type="EMBL" id="ARJ50932.1"/>
    </source>
</evidence>
<evidence type="ECO:0000256" key="11">
    <source>
        <dbReference type="ARBA" id="ARBA00023136"/>
    </source>
</evidence>
<evidence type="ECO:0000256" key="6">
    <source>
        <dbReference type="ARBA" id="ARBA00022525"/>
    </source>
</evidence>
<dbReference type="InterPro" id="IPR021657">
    <property type="entry name" value="IgG-binding_Sbi_dom_IV"/>
</dbReference>
<dbReference type="KEGG" id="slz:B5P37_06165"/>
<reference evidence="18 19" key="1">
    <citation type="submission" date="2017-04" db="EMBL/GenBank/DDBJ databases">
        <authorList>
            <person name="Veseli I.A."/>
            <person name="Tang C."/>
            <person name="Pombert J.-F."/>
        </authorList>
    </citation>
    <scope>NUCLEOTIDE SEQUENCE [LARGE SCALE GENOMIC DNA]</scope>
    <source>
        <strain evidence="18 19">ATCC 700373</strain>
    </source>
</reference>
<feature type="compositionally biased region" description="Low complexity" evidence="14">
    <location>
        <begin position="295"/>
        <end position="306"/>
    </location>
</feature>
<keyword evidence="9" id="KW-0677">Repeat</keyword>
<evidence type="ECO:0000256" key="9">
    <source>
        <dbReference type="ARBA" id="ARBA00022737"/>
    </source>
</evidence>
<evidence type="ECO:0000256" key="4">
    <source>
        <dbReference type="ARBA" id="ARBA00014958"/>
    </source>
</evidence>
<evidence type="ECO:0000256" key="15">
    <source>
        <dbReference type="SAM" id="SignalP"/>
    </source>
</evidence>
<keyword evidence="7" id="KW-0390">IgG-binding protein</keyword>
<dbReference type="SUPFAM" id="SSF46997">
    <property type="entry name" value="Bacterial immunoglobulin/albumin-binding domains"/>
    <property type="match status" value="2"/>
</dbReference>
<dbReference type="Pfam" id="PF11621">
    <property type="entry name" value="Sbi-IV"/>
    <property type="match status" value="1"/>
</dbReference>
<dbReference type="InterPro" id="IPR003132">
    <property type="entry name" value="Protein_A_Ig-bd"/>
</dbReference>
<dbReference type="EMBL" id="CP020773">
    <property type="protein sequence ID" value="ARJ50932.1"/>
    <property type="molecule type" value="Genomic_DNA"/>
</dbReference>
<evidence type="ECO:0000256" key="13">
    <source>
        <dbReference type="ARBA" id="ARBA00046518"/>
    </source>
</evidence>
<feature type="domain" description="Immunoglobulin-binding protein Sbi" evidence="17">
    <location>
        <begin position="161"/>
        <end position="214"/>
    </location>
</feature>
<evidence type="ECO:0000256" key="3">
    <source>
        <dbReference type="ARBA" id="ARBA00005827"/>
    </source>
</evidence>
<keyword evidence="10" id="KW-0843">Virulence</keyword>
<dbReference type="Pfam" id="PF02216">
    <property type="entry name" value="B"/>
    <property type="match status" value="2"/>
</dbReference>
<comment type="similarity">
    <text evidence="3">Belongs to the immunoglobulin-binding protein Sbi family.</text>
</comment>
<dbReference type="InterPro" id="IPR041909">
    <property type="entry name" value="Sbi_C3_db_domIV"/>
</dbReference>
<evidence type="ECO:0000256" key="5">
    <source>
        <dbReference type="ARBA" id="ARBA00022475"/>
    </source>
</evidence>
<organism evidence="18 19">
    <name type="scientific">Staphylococcus lutrae</name>
    <dbReference type="NCBI Taxonomy" id="155085"/>
    <lineage>
        <taxon>Bacteria</taxon>
        <taxon>Bacillati</taxon>
        <taxon>Bacillota</taxon>
        <taxon>Bacilli</taxon>
        <taxon>Bacillales</taxon>
        <taxon>Staphylococcaceae</taxon>
        <taxon>Staphylococcus</taxon>
    </lineage>
</organism>
<dbReference type="Proteomes" id="UP000242864">
    <property type="component" value="Chromosome"/>
</dbReference>
<evidence type="ECO:0000256" key="12">
    <source>
        <dbReference type="ARBA" id="ARBA00045140"/>
    </source>
</evidence>
<dbReference type="AlphaFoldDB" id="A0AAC9RW55"/>
<evidence type="ECO:0000256" key="14">
    <source>
        <dbReference type="SAM" id="MobiDB-lite"/>
    </source>
</evidence>
<keyword evidence="19" id="KW-1185">Reference proteome</keyword>